<reference evidence="2 3" key="1">
    <citation type="submission" date="2023-07" db="EMBL/GenBank/DDBJ databases">
        <title>Genomic Encyclopedia of Type Strains, Phase IV (KMG-IV): sequencing the most valuable type-strain genomes for metagenomic binning, comparative biology and taxonomic classification.</title>
        <authorList>
            <person name="Goeker M."/>
        </authorList>
    </citation>
    <scope>NUCLEOTIDE SEQUENCE [LARGE SCALE GENOMIC DNA]</scope>
    <source>
        <strain evidence="2 3">DSM 27848</strain>
    </source>
</reference>
<gene>
    <name evidence="2" type="ORF">J2S14_003526</name>
</gene>
<proteinExistence type="predicted"/>
<dbReference type="Pfam" id="PF10091">
    <property type="entry name" value="Glycoamylase"/>
    <property type="match status" value="1"/>
</dbReference>
<organism evidence="2 3">
    <name type="scientific">Lederbergia wuyishanensis</name>
    <dbReference type="NCBI Taxonomy" id="1347903"/>
    <lineage>
        <taxon>Bacteria</taxon>
        <taxon>Bacillati</taxon>
        <taxon>Bacillota</taxon>
        <taxon>Bacilli</taxon>
        <taxon>Bacillales</taxon>
        <taxon>Bacillaceae</taxon>
        <taxon>Lederbergia</taxon>
    </lineage>
</organism>
<dbReference type="EMBL" id="JAUSUO010000010">
    <property type="protein sequence ID" value="MDQ0344682.1"/>
    <property type="molecule type" value="Genomic_DNA"/>
</dbReference>
<comment type="caution">
    <text evidence="2">The sequence shown here is derived from an EMBL/GenBank/DDBJ whole genome shotgun (WGS) entry which is preliminary data.</text>
</comment>
<dbReference type="Proteomes" id="UP001232343">
    <property type="component" value="Unassembled WGS sequence"/>
</dbReference>
<evidence type="ECO:0000313" key="3">
    <source>
        <dbReference type="Proteomes" id="UP001232343"/>
    </source>
</evidence>
<evidence type="ECO:0000313" key="2">
    <source>
        <dbReference type="EMBL" id="MDQ0344682.1"/>
    </source>
</evidence>
<protein>
    <recommendedName>
        <fullName evidence="1">Glycoamylase-like domain-containing protein</fullName>
    </recommendedName>
</protein>
<name>A0ABU0D8H0_9BACI</name>
<dbReference type="Gene3D" id="1.50.10.140">
    <property type="match status" value="1"/>
</dbReference>
<evidence type="ECO:0000259" key="1">
    <source>
        <dbReference type="Pfam" id="PF10091"/>
    </source>
</evidence>
<dbReference type="InterPro" id="IPR019282">
    <property type="entry name" value="Glycoamylase-like_cons_dom"/>
</dbReference>
<accession>A0ABU0D8H0</accession>
<sequence length="402" mass="45934">MEKPNILDLEAKGCFDFFWNEANSDKNSDGYGLILDQSGNKQVASIAAVGFGLTAIVIGIERGWITREEGYERTKGTLETFLNHVEHEEGFFYHFLNMKTAKKNETFHDCASIIDTTLFLNGAITSAEYFEGEIKELFENIYERIDWTIYYDESVNQYYMGYDPERGGFHHWETYAEQMTQYVLGVASPTHPVPVKIYDGFERKTAKYGPYEYINAPGGALFVHQFSHAFIDFKKVLDKDGTDWYENSVQASLASRHYSIENPNGRKTYHENAWGLTACASPNGYIVPGTPPFYPNVNPNNEGTVPPCGAAGSIVFTPEESIAALDYYYENHPQLWGPYGFWDAYNLDVEPAWYAEHVIGIDKGITLLMIENYRSGLVWDLYMKNKYVQRGIEMLGWKKREA</sequence>
<feature type="domain" description="Glycoamylase-like" evidence="1">
    <location>
        <begin position="170"/>
        <end position="385"/>
    </location>
</feature>
<keyword evidence="3" id="KW-1185">Reference proteome</keyword>
<dbReference type="RefSeq" id="WP_244682791.1">
    <property type="nucleotide sequence ID" value="NZ_JALIRM010000013.1"/>
</dbReference>